<reference evidence="1" key="1">
    <citation type="journal article" date="2014" name="Front. Microbiol.">
        <title>High frequency of phylogenetically diverse reductive dehalogenase-homologous genes in deep subseafloor sedimentary metagenomes.</title>
        <authorList>
            <person name="Kawai M."/>
            <person name="Futagami T."/>
            <person name="Toyoda A."/>
            <person name="Takaki Y."/>
            <person name="Nishi S."/>
            <person name="Hori S."/>
            <person name="Arai W."/>
            <person name="Tsubouchi T."/>
            <person name="Morono Y."/>
            <person name="Uchiyama I."/>
            <person name="Ito T."/>
            <person name="Fujiyama A."/>
            <person name="Inagaki F."/>
            <person name="Takami H."/>
        </authorList>
    </citation>
    <scope>NUCLEOTIDE SEQUENCE</scope>
    <source>
        <strain evidence="1">Expedition CK06-06</strain>
    </source>
</reference>
<organism evidence="1">
    <name type="scientific">marine sediment metagenome</name>
    <dbReference type="NCBI Taxonomy" id="412755"/>
    <lineage>
        <taxon>unclassified sequences</taxon>
        <taxon>metagenomes</taxon>
        <taxon>ecological metagenomes</taxon>
    </lineage>
</organism>
<evidence type="ECO:0000313" key="1">
    <source>
        <dbReference type="EMBL" id="GAG72701.1"/>
    </source>
</evidence>
<dbReference type="EMBL" id="BART01003174">
    <property type="protein sequence ID" value="GAG72701.1"/>
    <property type="molecule type" value="Genomic_DNA"/>
</dbReference>
<proteinExistence type="predicted"/>
<sequence length="48" mass="5884">MGEDFYFCQKAQKAGFKIWVDRRMVAGHFKTVNLKEINEWKKDDIWFK</sequence>
<dbReference type="AlphaFoldDB" id="X1BKQ8"/>
<name>X1BKQ8_9ZZZZ</name>
<protein>
    <submittedName>
        <fullName evidence="1">Uncharacterized protein</fullName>
    </submittedName>
</protein>
<gene>
    <name evidence="1" type="ORF">S01H4_08988</name>
</gene>
<comment type="caution">
    <text evidence="1">The sequence shown here is derived from an EMBL/GenBank/DDBJ whole genome shotgun (WGS) entry which is preliminary data.</text>
</comment>
<accession>X1BKQ8</accession>